<keyword evidence="3" id="KW-1185">Reference proteome</keyword>
<feature type="compositionally biased region" description="Polar residues" evidence="1">
    <location>
        <begin position="218"/>
        <end position="230"/>
    </location>
</feature>
<feature type="region of interest" description="Disordered" evidence="1">
    <location>
        <begin position="218"/>
        <end position="245"/>
    </location>
</feature>
<proteinExistence type="predicted"/>
<evidence type="ECO:0000313" key="3">
    <source>
        <dbReference type="Proteomes" id="UP001321473"/>
    </source>
</evidence>
<sequence length="245" mass="26637">MRDSTVELQEARLGLEYELGAKKMKTGSSPGPKKCSEITSGRSVDDSPTTLALLDEILSPESDPFSEIETSPPEVMPRIIYSPTMLDSVLKRDAPIPEGVQRKYDPPDQDDSAPDLEASPSREFPGFQFTATIEPESVQAKFTGSDEASSAQQPGLAAMATYPLEQGSSFHLQQQEMPPQKESPCLMLESPSGFYNLEAAYAPLPVLTLWDLRELRTSDSPVSSELSNSPVALPAFERATPSPTL</sequence>
<dbReference type="EMBL" id="JARKHS020034365">
    <property type="protein sequence ID" value="KAK8758198.1"/>
    <property type="molecule type" value="Genomic_DNA"/>
</dbReference>
<dbReference type="AlphaFoldDB" id="A0AAQ4D6V8"/>
<evidence type="ECO:0000313" key="2">
    <source>
        <dbReference type="EMBL" id="KAK8758198.1"/>
    </source>
</evidence>
<gene>
    <name evidence="2" type="ORF">V5799_004158</name>
</gene>
<protein>
    <submittedName>
        <fullName evidence="2">Uncharacterized protein</fullName>
    </submittedName>
</protein>
<feature type="compositionally biased region" description="Basic and acidic residues" evidence="1">
    <location>
        <begin position="92"/>
        <end position="106"/>
    </location>
</feature>
<accession>A0AAQ4D6V8</accession>
<comment type="caution">
    <text evidence="2">The sequence shown here is derived from an EMBL/GenBank/DDBJ whole genome shotgun (WGS) entry which is preliminary data.</text>
</comment>
<feature type="region of interest" description="Disordered" evidence="1">
    <location>
        <begin position="92"/>
        <end position="157"/>
    </location>
</feature>
<evidence type="ECO:0000256" key="1">
    <source>
        <dbReference type="SAM" id="MobiDB-lite"/>
    </source>
</evidence>
<dbReference type="Proteomes" id="UP001321473">
    <property type="component" value="Unassembled WGS sequence"/>
</dbReference>
<feature type="region of interest" description="Disordered" evidence="1">
    <location>
        <begin position="23"/>
        <end position="47"/>
    </location>
</feature>
<reference evidence="2 3" key="1">
    <citation type="journal article" date="2023" name="Arcadia Sci">
        <title>De novo assembly of a long-read Amblyomma americanum tick genome.</title>
        <authorList>
            <person name="Chou S."/>
            <person name="Poskanzer K.E."/>
            <person name="Rollins M."/>
            <person name="Thuy-Boun P.S."/>
        </authorList>
    </citation>
    <scope>NUCLEOTIDE SEQUENCE [LARGE SCALE GENOMIC DNA]</scope>
    <source>
        <strain evidence="2">F_SG_1</strain>
        <tissue evidence="2">Salivary glands</tissue>
    </source>
</reference>
<organism evidence="2 3">
    <name type="scientific">Amblyomma americanum</name>
    <name type="common">Lone star tick</name>
    <dbReference type="NCBI Taxonomy" id="6943"/>
    <lineage>
        <taxon>Eukaryota</taxon>
        <taxon>Metazoa</taxon>
        <taxon>Ecdysozoa</taxon>
        <taxon>Arthropoda</taxon>
        <taxon>Chelicerata</taxon>
        <taxon>Arachnida</taxon>
        <taxon>Acari</taxon>
        <taxon>Parasitiformes</taxon>
        <taxon>Ixodida</taxon>
        <taxon>Ixodoidea</taxon>
        <taxon>Ixodidae</taxon>
        <taxon>Amblyomminae</taxon>
        <taxon>Amblyomma</taxon>
    </lineage>
</organism>
<feature type="compositionally biased region" description="Polar residues" evidence="1">
    <location>
        <begin position="140"/>
        <end position="153"/>
    </location>
</feature>
<feature type="compositionally biased region" description="Polar residues" evidence="1">
    <location>
        <begin position="37"/>
        <end position="47"/>
    </location>
</feature>
<name>A0AAQ4D6V8_AMBAM</name>